<feature type="signal peptide" evidence="1">
    <location>
        <begin position="1"/>
        <end position="26"/>
    </location>
</feature>
<name>A0ABY9DGL6_VITVI</name>
<dbReference type="PROSITE" id="PS52045">
    <property type="entry name" value="NEPROSIN_PEP_CD"/>
    <property type="match status" value="2"/>
</dbReference>
<dbReference type="Pfam" id="PF14365">
    <property type="entry name" value="Neprosin_AP"/>
    <property type="match status" value="2"/>
</dbReference>
<dbReference type="Gene3D" id="3.90.1320.10">
    <property type="entry name" value="Outer-capsid protein sigma 3, large lobe"/>
    <property type="match status" value="2"/>
</dbReference>
<keyword evidence="1" id="KW-0732">Signal</keyword>
<dbReference type="Pfam" id="PF03080">
    <property type="entry name" value="Neprosin"/>
    <property type="match status" value="2"/>
</dbReference>
<dbReference type="InterPro" id="IPR004314">
    <property type="entry name" value="Neprosin"/>
</dbReference>
<proteinExistence type="predicted"/>
<evidence type="ECO:0000313" key="4">
    <source>
        <dbReference type="Proteomes" id="UP001227230"/>
    </source>
</evidence>
<feature type="domain" description="Neprosin PEP catalytic" evidence="2">
    <location>
        <begin position="528"/>
        <end position="786"/>
    </location>
</feature>
<dbReference type="PANTHER" id="PTHR31589:SF246">
    <property type="entry name" value="CARBOXYL-TERMINAL PEPTIDASE"/>
    <property type="match status" value="1"/>
</dbReference>
<evidence type="ECO:0000313" key="3">
    <source>
        <dbReference type="EMBL" id="WKA05966.1"/>
    </source>
</evidence>
<dbReference type="Proteomes" id="UP001227230">
    <property type="component" value="Chromosome 15"/>
</dbReference>
<dbReference type="PANTHER" id="PTHR31589">
    <property type="entry name" value="PROTEIN, PUTATIVE (DUF239)-RELATED-RELATED"/>
    <property type="match status" value="1"/>
</dbReference>
<evidence type="ECO:0000256" key="1">
    <source>
        <dbReference type="SAM" id="SignalP"/>
    </source>
</evidence>
<feature type="domain" description="Neprosin PEP catalytic" evidence="2">
    <location>
        <begin position="146"/>
        <end position="404"/>
    </location>
</feature>
<feature type="chain" id="PRO_5047274072" description="Neprosin PEP catalytic domain-containing protein" evidence="1">
    <location>
        <begin position="27"/>
        <end position="790"/>
    </location>
</feature>
<dbReference type="InterPro" id="IPR053168">
    <property type="entry name" value="Glutamic_endopeptidase"/>
</dbReference>
<organism evidence="3 4">
    <name type="scientific">Vitis vinifera</name>
    <name type="common">Grape</name>
    <dbReference type="NCBI Taxonomy" id="29760"/>
    <lineage>
        <taxon>Eukaryota</taxon>
        <taxon>Viridiplantae</taxon>
        <taxon>Streptophyta</taxon>
        <taxon>Embryophyta</taxon>
        <taxon>Tracheophyta</taxon>
        <taxon>Spermatophyta</taxon>
        <taxon>Magnoliopsida</taxon>
        <taxon>eudicotyledons</taxon>
        <taxon>Gunneridae</taxon>
        <taxon>Pentapetalae</taxon>
        <taxon>rosids</taxon>
        <taxon>Vitales</taxon>
        <taxon>Vitaceae</taxon>
        <taxon>Viteae</taxon>
        <taxon>Vitis</taxon>
    </lineage>
</organism>
<gene>
    <name evidence="3" type="ORF">VitviT2T_023898</name>
</gene>
<evidence type="ECO:0000259" key="2">
    <source>
        <dbReference type="PROSITE" id="PS52045"/>
    </source>
</evidence>
<reference evidence="3 4" key="1">
    <citation type="journal article" date="2023" name="Hortic Res">
        <title>The complete reference genome for grapevine (Vitis vinifera L.) genetics and breeding.</title>
        <authorList>
            <person name="Shi X."/>
            <person name="Cao S."/>
            <person name="Wang X."/>
            <person name="Huang S."/>
            <person name="Wang Y."/>
            <person name="Liu Z."/>
            <person name="Liu W."/>
            <person name="Leng X."/>
            <person name="Peng Y."/>
            <person name="Wang N."/>
            <person name="Wang Y."/>
            <person name="Ma Z."/>
            <person name="Xu X."/>
            <person name="Zhang F."/>
            <person name="Xue H."/>
            <person name="Zhong H."/>
            <person name="Wang Y."/>
            <person name="Zhang K."/>
            <person name="Velt A."/>
            <person name="Avia K."/>
            <person name="Holtgrawe D."/>
            <person name="Grimplet J."/>
            <person name="Matus J.T."/>
            <person name="Ware D."/>
            <person name="Wu X."/>
            <person name="Wang H."/>
            <person name="Liu C."/>
            <person name="Fang Y."/>
            <person name="Rustenholz C."/>
            <person name="Cheng Z."/>
            <person name="Xiao H."/>
            <person name="Zhou Y."/>
        </authorList>
    </citation>
    <scope>NUCLEOTIDE SEQUENCE [LARGE SCALE GENOMIC DNA]</scope>
    <source>
        <strain evidence="4">cv. Pinot noir / PN40024</strain>
        <tissue evidence="3">Leaf</tissue>
    </source>
</reference>
<protein>
    <recommendedName>
        <fullName evidence="2">Neprosin PEP catalytic domain-containing protein</fullName>
    </recommendedName>
</protein>
<dbReference type="EMBL" id="CP126662">
    <property type="protein sequence ID" value="WKA05966.1"/>
    <property type="molecule type" value="Genomic_DNA"/>
</dbReference>
<sequence length="790" mass="88672">MEAKITYCYSLLFLLLAIVNGHGAWGISIEEEIELESELRIQGIPGLKSITTDYGDVFDCVDIYRQPSLNDPFLENHRIQMRPSSFPEPSTDDFPMMSEYEEVGFREGCPLGTVPIRRIPKEDKRRAKAFLKTYSEQLAKDSMQPLEEPGAYFKAEVHTQRKRTSKYYGAQAFLNVYNPKLTTDQQFSRIMMKLRYGPEDSSTSLEVGWAVFPALYNDTFTRLHTFWSVDYHRRSCMDALCMGFVQVSSKIPLGMKISHISTYLGKQYDLKLTVFKDPKSGHWWLLYGRNSEPVGYWPEDLLGDFTSHITEGKWGGDVYGLFAPLPPMGSGHKFEESRRGGYRSACYIRGIKVQEQLGGKFLDVDEVEIEEREDIPMCYTVEDQGMSSSWGYTIYVGGSGGLCYCVLLLLAIVNGHGAWAIPGGEDIGLESQLSIEHDGDIYDCVDINKQPTLGHSLFKNHKVQMKPTGSFPKSTIDDSSITSDDQTVEIGLGEGCPLGTVPIQRTPKEDLKGAKEAFFKSYSEQPDAKIGFGYFRAEEQTTLKPSSKYYGAQAYLNVYNPAMIGPDPQSNVIIKLFFGPEDYCCTTLAAGWAIFPGIYKDNSTRLHTFWSTAFEQRLCYNIRCPGFVQTSRKIALGMKIRNVSKYHGKQYDIKLTIYKDSKKGHWWLLYGRNDEPIGYWPKGLLRNFTSHATTAVWGGTAVGEDPFPPMGSGHKFTKSPQGGYGSACYIRGMKVVEKLGGNFTDVNDRMLSKFENRPICYNVGGQGFSKEWGYGIFVGGAGGLCGYSGL</sequence>
<accession>A0ABY9DGL6</accession>
<dbReference type="InterPro" id="IPR025521">
    <property type="entry name" value="Neprosin_propep"/>
</dbReference>
<keyword evidence="4" id="KW-1185">Reference proteome</keyword>